<dbReference type="GO" id="GO:0016593">
    <property type="term" value="C:Cdc73/Paf1 complex"/>
    <property type="evidence" value="ECO:0007669"/>
    <property type="project" value="TreeGrafter"/>
</dbReference>
<evidence type="ECO:0000256" key="3">
    <source>
        <dbReference type="ARBA" id="ARBA00023163"/>
    </source>
</evidence>
<keyword evidence="2" id="KW-0805">Transcription regulation</keyword>
<evidence type="ECO:0000259" key="6">
    <source>
        <dbReference type="PROSITE" id="PS51360"/>
    </source>
</evidence>
<evidence type="ECO:0000313" key="8">
    <source>
        <dbReference type="Proteomes" id="UP000807469"/>
    </source>
</evidence>
<evidence type="ECO:0000256" key="5">
    <source>
        <dbReference type="SAM" id="MobiDB-lite"/>
    </source>
</evidence>
<comment type="caution">
    <text evidence="7">The sequence shown here is derived from an EMBL/GenBank/DDBJ whole genome shotgun (WGS) entry which is preliminary data.</text>
</comment>
<comment type="subcellular location">
    <subcellularLocation>
        <location evidence="1">Nucleus</location>
    </subcellularLocation>
</comment>
<dbReference type="GO" id="GO:1990269">
    <property type="term" value="F:RNA polymerase II C-terminal domain phosphoserine binding"/>
    <property type="evidence" value="ECO:0007669"/>
    <property type="project" value="TreeGrafter"/>
</dbReference>
<dbReference type="Pfam" id="PF03126">
    <property type="entry name" value="Plus-3"/>
    <property type="match status" value="1"/>
</dbReference>
<keyword evidence="3" id="KW-0804">Transcription</keyword>
<dbReference type="InterPro" id="IPR036128">
    <property type="entry name" value="Plus3-like_sf"/>
</dbReference>
<feature type="region of interest" description="Disordered" evidence="5">
    <location>
        <begin position="1"/>
        <end position="93"/>
    </location>
</feature>
<proteinExistence type="predicted"/>
<evidence type="ECO:0000256" key="2">
    <source>
        <dbReference type="ARBA" id="ARBA00023015"/>
    </source>
</evidence>
<dbReference type="Gene3D" id="3.90.70.200">
    <property type="entry name" value="Plus-3 domain"/>
    <property type="match status" value="1"/>
</dbReference>
<feature type="compositionally biased region" description="Basic and acidic residues" evidence="5">
    <location>
        <begin position="34"/>
        <end position="70"/>
    </location>
</feature>
<dbReference type="SUPFAM" id="SSF159042">
    <property type="entry name" value="Plus3-like"/>
    <property type="match status" value="1"/>
</dbReference>
<dbReference type="SMART" id="SM00719">
    <property type="entry name" value="Plus3"/>
    <property type="match status" value="1"/>
</dbReference>
<dbReference type="AlphaFoldDB" id="A0A9P5ZFS1"/>
<evidence type="ECO:0000256" key="4">
    <source>
        <dbReference type="ARBA" id="ARBA00023242"/>
    </source>
</evidence>
<protein>
    <recommendedName>
        <fullName evidence="6">Plus3 domain-containing protein</fullName>
    </recommendedName>
</protein>
<organism evidence="7 8">
    <name type="scientific">Pholiota conissans</name>
    <dbReference type="NCBI Taxonomy" id="109636"/>
    <lineage>
        <taxon>Eukaryota</taxon>
        <taxon>Fungi</taxon>
        <taxon>Dikarya</taxon>
        <taxon>Basidiomycota</taxon>
        <taxon>Agaricomycotina</taxon>
        <taxon>Agaricomycetes</taxon>
        <taxon>Agaricomycetidae</taxon>
        <taxon>Agaricales</taxon>
        <taxon>Agaricineae</taxon>
        <taxon>Strophariaceae</taxon>
        <taxon>Pholiota</taxon>
    </lineage>
</organism>
<keyword evidence="8" id="KW-1185">Reference proteome</keyword>
<dbReference type="OrthoDB" id="166375at2759"/>
<sequence>MLADLVRQQQRGGASSVDDSVSRAAKRQHTARGATKEKAHKLDELKAKRKAKDEKKRPKGDASPSQRERSSSPQDMDISESESEDGQISKNDQEEERLMNLAGGYDSKKNRLGAKEDLAEEPCSLAALEGCRLTRDAIAKHCIKPWFQDYVTGGWVRYLIGQENGAPVYRICEVNDLAPDFVKPYKINEKTINQAFELKHGKSVKIFNMDKVSNGPFTDKEYDRLVKVCATEDVKLPTKQALDKKVAQMQKLVSQPMTESDITAMLQRKSQLQTKTTALSALDRSMLIQQRTLALRRQDLTEVEEINAKLEADKQQQQQQPGSMRNDTVDLLARVNERNRKANVEAVRRAELEGAERKRRDRKLAMENGGVATPIDPSARLKIMPRTFTAANTPTPTRPGTPVVNGGGVSAAELAKTAGKAPVASGSSFEASLIDEVDIDLGDF</sequence>
<dbReference type="InterPro" id="IPR004343">
    <property type="entry name" value="Plus-3_dom"/>
</dbReference>
<feature type="domain" description="Plus3" evidence="6">
    <location>
        <begin position="122"/>
        <end position="254"/>
    </location>
</feature>
<name>A0A9P5ZFS1_9AGAR</name>
<evidence type="ECO:0000313" key="7">
    <source>
        <dbReference type="EMBL" id="KAF9485624.1"/>
    </source>
</evidence>
<accession>A0A9P5ZFS1</accession>
<gene>
    <name evidence="7" type="ORF">BDN70DRAFT_870921</name>
</gene>
<dbReference type="PANTHER" id="PTHR13115:SF8">
    <property type="entry name" value="RNA POLYMERASE-ASSOCIATED PROTEIN RTF1 HOMOLOG"/>
    <property type="match status" value="1"/>
</dbReference>
<dbReference type="EMBL" id="MU155134">
    <property type="protein sequence ID" value="KAF9485624.1"/>
    <property type="molecule type" value="Genomic_DNA"/>
</dbReference>
<feature type="compositionally biased region" description="Low complexity" evidence="5">
    <location>
        <begin position="11"/>
        <end position="23"/>
    </location>
</feature>
<dbReference type="PANTHER" id="PTHR13115">
    <property type="entry name" value="RNA POLYMERASE-ASSOCIATED PROTEIN RTF1 HOMOLOG"/>
    <property type="match status" value="1"/>
</dbReference>
<dbReference type="GO" id="GO:0003677">
    <property type="term" value="F:DNA binding"/>
    <property type="evidence" value="ECO:0007669"/>
    <property type="project" value="InterPro"/>
</dbReference>
<dbReference type="Proteomes" id="UP000807469">
    <property type="component" value="Unassembled WGS sequence"/>
</dbReference>
<dbReference type="PROSITE" id="PS51360">
    <property type="entry name" value="PLUS3"/>
    <property type="match status" value="1"/>
</dbReference>
<keyword evidence="4" id="KW-0539">Nucleus</keyword>
<reference evidence="7" key="1">
    <citation type="submission" date="2020-11" db="EMBL/GenBank/DDBJ databases">
        <authorList>
            <consortium name="DOE Joint Genome Institute"/>
            <person name="Ahrendt S."/>
            <person name="Riley R."/>
            <person name="Andreopoulos W."/>
            <person name="Labutti K."/>
            <person name="Pangilinan J."/>
            <person name="Ruiz-Duenas F.J."/>
            <person name="Barrasa J.M."/>
            <person name="Sanchez-Garcia M."/>
            <person name="Camarero S."/>
            <person name="Miyauchi S."/>
            <person name="Serrano A."/>
            <person name="Linde D."/>
            <person name="Babiker R."/>
            <person name="Drula E."/>
            <person name="Ayuso-Fernandez I."/>
            <person name="Pacheco R."/>
            <person name="Padilla G."/>
            <person name="Ferreira P."/>
            <person name="Barriuso J."/>
            <person name="Kellner H."/>
            <person name="Castanera R."/>
            <person name="Alfaro M."/>
            <person name="Ramirez L."/>
            <person name="Pisabarro A.G."/>
            <person name="Kuo A."/>
            <person name="Tritt A."/>
            <person name="Lipzen A."/>
            <person name="He G."/>
            <person name="Yan M."/>
            <person name="Ng V."/>
            <person name="Cullen D."/>
            <person name="Martin F."/>
            <person name="Rosso M.-N."/>
            <person name="Henrissat B."/>
            <person name="Hibbett D."/>
            <person name="Martinez A.T."/>
            <person name="Grigoriev I.V."/>
        </authorList>
    </citation>
    <scope>NUCLEOTIDE SEQUENCE</scope>
    <source>
        <strain evidence="7">CIRM-BRFM 674</strain>
    </source>
</reference>
<evidence type="ECO:0000256" key="1">
    <source>
        <dbReference type="ARBA" id="ARBA00004123"/>
    </source>
</evidence>